<evidence type="ECO:0000313" key="3">
    <source>
        <dbReference type="Proteomes" id="UP001189429"/>
    </source>
</evidence>
<accession>A0ABN9TK99</accession>
<evidence type="ECO:0000256" key="1">
    <source>
        <dbReference type="SAM" id="MobiDB-lite"/>
    </source>
</evidence>
<feature type="region of interest" description="Disordered" evidence="1">
    <location>
        <begin position="23"/>
        <end position="88"/>
    </location>
</feature>
<proteinExistence type="predicted"/>
<evidence type="ECO:0000313" key="2">
    <source>
        <dbReference type="EMBL" id="CAK0846274.1"/>
    </source>
</evidence>
<organism evidence="2 3">
    <name type="scientific">Prorocentrum cordatum</name>
    <dbReference type="NCBI Taxonomy" id="2364126"/>
    <lineage>
        <taxon>Eukaryota</taxon>
        <taxon>Sar</taxon>
        <taxon>Alveolata</taxon>
        <taxon>Dinophyceae</taxon>
        <taxon>Prorocentrales</taxon>
        <taxon>Prorocentraceae</taxon>
        <taxon>Prorocentrum</taxon>
    </lineage>
</organism>
<keyword evidence="3" id="KW-1185">Reference proteome</keyword>
<feature type="compositionally biased region" description="Low complexity" evidence="1">
    <location>
        <begin position="36"/>
        <end position="50"/>
    </location>
</feature>
<gene>
    <name evidence="2" type="ORF">PCOR1329_LOCUS39827</name>
</gene>
<protein>
    <submittedName>
        <fullName evidence="2">Uncharacterized protein</fullName>
    </submittedName>
</protein>
<comment type="caution">
    <text evidence="2">The sequence shown here is derived from an EMBL/GenBank/DDBJ whole genome shotgun (WGS) entry which is preliminary data.</text>
</comment>
<dbReference type="EMBL" id="CAUYUJ010014812">
    <property type="protein sequence ID" value="CAK0846274.1"/>
    <property type="molecule type" value="Genomic_DNA"/>
</dbReference>
<dbReference type="Proteomes" id="UP001189429">
    <property type="component" value="Unassembled WGS sequence"/>
</dbReference>
<feature type="compositionally biased region" description="Basic residues" evidence="1">
    <location>
        <begin position="51"/>
        <end position="63"/>
    </location>
</feature>
<reference evidence="2" key="1">
    <citation type="submission" date="2023-10" db="EMBL/GenBank/DDBJ databases">
        <authorList>
            <person name="Chen Y."/>
            <person name="Shah S."/>
            <person name="Dougan E. K."/>
            <person name="Thang M."/>
            <person name="Chan C."/>
        </authorList>
    </citation>
    <scope>NUCLEOTIDE SEQUENCE [LARGE SCALE GENOMIC DNA]</scope>
</reference>
<sequence>METHLLLETSALRADFLGMRPTPLAANTRHSESADAPSSAGARRLAAGARARGRRQSRRRRRQQLPLVPPPGPGLRAQSESEEFSEVGRPPTLARRFANWPVSVREGASRPSCLRVQHHLALEIVNCVVIGVADPIL</sequence>
<name>A0ABN9TK99_9DINO</name>